<comment type="cofactor">
    <cofactor evidence="1">
        <name>Mg(2+)</name>
        <dbReference type="ChEBI" id="CHEBI:18420"/>
    </cofactor>
</comment>
<dbReference type="EMBL" id="CP104215">
    <property type="protein sequence ID" value="UWX74822.1"/>
    <property type="molecule type" value="Genomic_DNA"/>
</dbReference>
<dbReference type="RefSeq" id="WP_164466774.1">
    <property type="nucleotide sequence ID" value="NZ_CADEVX010000003.1"/>
</dbReference>
<dbReference type="GO" id="GO:0010333">
    <property type="term" value="F:terpene synthase activity"/>
    <property type="evidence" value="ECO:0007669"/>
    <property type="project" value="InterPro"/>
</dbReference>
<dbReference type="PANTHER" id="PTHR35201:SF4">
    <property type="entry name" value="BETA-PINACENE SYNTHASE-RELATED"/>
    <property type="match status" value="1"/>
</dbReference>
<sequence>MNHPICLEAAPPSLLEAMPVFYCPIAPAISPATAEAEARVLAWADRFELHEDARQREYLARARFPLFPARSMPDADPYGLTLAGKEVMWLQSFDDVHSDEKPGGTPLDEYVVLLAKLARILEEPRADLLPGNRWAAALRDLRLDVEAHATHAQLDRWVRAHIDYFDGLLWEAVNRAQGASPRIDDYIAMWLKQSGVYPCIAFTDLACGYEVPAAGWHDPRVRMLREITAAIIGWDNDLTSYNKEALRAEQYGFPAIQNLVAVIAEARECSVGEAVGLVSAMRNHAMARFVALRERVSADGDTATTRYVHGLAQWIRGYLDYSALSPRYLQPASAFEHVLAHGWPISETQPDDGQAKLPAPASLAGWW</sequence>
<gene>
    <name evidence="2" type="ORF">NYZ96_25265</name>
</gene>
<evidence type="ECO:0000256" key="1">
    <source>
        <dbReference type="RuleBase" id="RU366034"/>
    </source>
</evidence>
<dbReference type="InterPro" id="IPR034686">
    <property type="entry name" value="Terpene_cyclase-like_2"/>
</dbReference>
<accession>A0AB38U4C2</accession>
<dbReference type="InterPro" id="IPR008949">
    <property type="entry name" value="Isoprenoid_synthase_dom_sf"/>
</dbReference>
<reference evidence="2" key="1">
    <citation type="submission" date="2022-09" db="EMBL/GenBank/DDBJ databases">
        <title>Genomic of Burkholderia gladioli.</title>
        <authorList>
            <person name="Wu H."/>
        </authorList>
    </citation>
    <scope>NUCLEOTIDE SEQUENCE</scope>
    <source>
        <strain evidence="2">ZN-S4</strain>
    </source>
</reference>
<comment type="similarity">
    <text evidence="1">Belongs to the terpene synthase family.</text>
</comment>
<keyword evidence="1" id="KW-0479">Metal-binding</keyword>
<dbReference type="AlphaFoldDB" id="A0AB38U4C2"/>
<dbReference type="Proteomes" id="UP001059745">
    <property type="component" value="Chromosome 2"/>
</dbReference>
<dbReference type="EC" id="4.2.3.-" evidence="1"/>
<evidence type="ECO:0000313" key="3">
    <source>
        <dbReference type="Proteomes" id="UP001059745"/>
    </source>
</evidence>
<keyword evidence="1" id="KW-0460">Magnesium</keyword>
<organism evidence="2 3">
    <name type="scientific">Burkholderia gladioli</name>
    <name type="common">Pseudomonas marginata</name>
    <name type="synonym">Phytomonas marginata</name>
    <dbReference type="NCBI Taxonomy" id="28095"/>
    <lineage>
        <taxon>Bacteria</taxon>
        <taxon>Pseudomonadati</taxon>
        <taxon>Pseudomonadota</taxon>
        <taxon>Betaproteobacteria</taxon>
        <taxon>Burkholderiales</taxon>
        <taxon>Burkholderiaceae</taxon>
        <taxon>Burkholderia</taxon>
    </lineage>
</organism>
<protein>
    <recommendedName>
        <fullName evidence="1">Terpene synthase</fullName>
        <ecNumber evidence="1">4.2.3.-</ecNumber>
    </recommendedName>
</protein>
<dbReference type="Pfam" id="PF19086">
    <property type="entry name" value="Terpene_syn_C_2"/>
    <property type="match status" value="1"/>
</dbReference>
<evidence type="ECO:0000313" key="2">
    <source>
        <dbReference type="EMBL" id="UWX74822.1"/>
    </source>
</evidence>
<keyword evidence="1" id="KW-0456">Lyase</keyword>
<name>A0AB38U4C2_BURGA</name>
<dbReference type="SUPFAM" id="SSF48576">
    <property type="entry name" value="Terpenoid synthases"/>
    <property type="match status" value="1"/>
</dbReference>
<dbReference type="Gene3D" id="1.10.600.10">
    <property type="entry name" value="Farnesyl Diphosphate Synthase"/>
    <property type="match status" value="1"/>
</dbReference>
<dbReference type="PANTHER" id="PTHR35201">
    <property type="entry name" value="TERPENE SYNTHASE"/>
    <property type="match status" value="1"/>
</dbReference>
<proteinExistence type="inferred from homology"/>
<dbReference type="GO" id="GO:0046872">
    <property type="term" value="F:metal ion binding"/>
    <property type="evidence" value="ECO:0007669"/>
    <property type="project" value="UniProtKB-KW"/>
</dbReference>